<feature type="compositionally biased region" description="Basic and acidic residues" evidence="1">
    <location>
        <begin position="826"/>
        <end position="835"/>
    </location>
</feature>
<dbReference type="GO" id="GO:0000445">
    <property type="term" value="C:THO complex part of transcription export complex"/>
    <property type="evidence" value="ECO:0007669"/>
    <property type="project" value="TreeGrafter"/>
</dbReference>
<evidence type="ECO:0000313" key="4">
    <source>
        <dbReference type="Proteomes" id="UP000829685"/>
    </source>
</evidence>
<accession>A0A9P9WUY9</accession>
<dbReference type="CDD" id="cd00071">
    <property type="entry name" value="GMPK"/>
    <property type="match status" value="1"/>
</dbReference>
<feature type="compositionally biased region" description="Polar residues" evidence="1">
    <location>
        <begin position="799"/>
        <end position="808"/>
    </location>
</feature>
<feature type="region of interest" description="Disordered" evidence="1">
    <location>
        <begin position="315"/>
        <end position="344"/>
    </location>
</feature>
<gene>
    <name evidence="3" type="ORF">JX265_002444</name>
</gene>
<protein>
    <recommendedName>
        <fullName evidence="2">Guanylate kinase-like domain-containing protein</fullName>
    </recommendedName>
</protein>
<dbReference type="Proteomes" id="UP000829685">
    <property type="component" value="Unassembled WGS sequence"/>
</dbReference>
<dbReference type="Pfam" id="PF00625">
    <property type="entry name" value="Guanylate_kin"/>
    <property type="match status" value="1"/>
</dbReference>
<dbReference type="Gene3D" id="3.40.50.300">
    <property type="entry name" value="P-loop containing nucleotide triphosphate hydrolases"/>
    <property type="match status" value="1"/>
</dbReference>
<dbReference type="SUPFAM" id="SSF52540">
    <property type="entry name" value="P-loop containing nucleoside triphosphate hydrolases"/>
    <property type="match status" value="1"/>
</dbReference>
<evidence type="ECO:0000256" key="1">
    <source>
        <dbReference type="SAM" id="MobiDB-lite"/>
    </source>
</evidence>
<dbReference type="AlphaFoldDB" id="A0A9P9WUY9"/>
<comment type="caution">
    <text evidence="3">The sequence shown here is derived from an EMBL/GenBank/DDBJ whole genome shotgun (WGS) entry which is preliminary data.</text>
</comment>
<organism evidence="3 4">
    <name type="scientific">Neoarthrinium moseri</name>
    <dbReference type="NCBI Taxonomy" id="1658444"/>
    <lineage>
        <taxon>Eukaryota</taxon>
        <taxon>Fungi</taxon>
        <taxon>Dikarya</taxon>
        <taxon>Ascomycota</taxon>
        <taxon>Pezizomycotina</taxon>
        <taxon>Sordariomycetes</taxon>
        <taxon>Xylariomycetidae</taxon>
        <taxon>Amphisphaeriales</taxon>
        <taxon>Apiosporaceae</taxon>
        <taxon>Neoarthrinium</taxon>
    </lineage>
</organism>
<feature type="region of interest" description="Disordered" evidence="1">
    <location>
        <begin position="590"/>
        <end position="613"/>
    </location>
</feature>
<sequence length="835" mass="93750">MPSFEDYVADVPQVVRFDEALAEALGHAQVVKPASSVEPALTKPDFALLFSQLPTIFPDSSAQDPGADGAQKARQFLAVETVMRRRFDTLLASTPIQAPEFVEVWNILDVVTALAESEQCDSSLPFQLIEVLIDSQTIQGCHVVFDYLESRRERLVKDWTKNKSMVILRTCNELLRRLSRAEDISFSGRVFIFMFQSFPMGDKGTVNLRGIYHTENVTTWEEIPPKSELEAADSMEVDTKEEATPKPVSTGTKAVSFDAKDKAAPEKALDPDALYPIFWSMQQYYSQPTKLFDSENMAKFKSGLEATVAAFDSVAQGQRTSKAPDETKDPSKKRKRLDVETSDSSNFNPKYLTSRDLFELEMSDLFFRRHILIQAIIVLDFLRSLTAAAKAKSATIQHPNKSVMYHDKTTSEEDDKWAEAMRNRIYEYIWAGPDGQYVHRIIQAVTQRDKGWSRWKQETCPNIERPAVTPDAFNEAKASAKRMATNKRLRPHPMASLSLDFLKVEDEETAMGKFKDAARWKLPELASFKDKISEDDLELDFAKSEKEKTHIIEAKASKTWRALRIASRSRLAAFDKIDDWQDISAVFADPNAPGVKEEDEEEGEVGRKPEDTLPIIISGPTGVGKSALIAMLQEKQPRVFQKLLQHTTRQPNEGEIDGQDYHFVDSATFNRMSDNDQIAFMSSKEDVDFGISNKLAGSIQEAGKVPILELDHESVLSAKEWDYKARVVLISPPTIEELETRLKSSGKHAGDTIPDLLKAAQEEGEKWKANHSLYSIEITNDDQDRAYKALEEFIYGSATETNGINGESTAKEDDVTMDDAGVEMNGEAKPETNGS</sequence>
<evidence type="ECO:0000259" key="2">
    <source>
        <dbReference type="PROSITE" id="PS50052"/>
    </source>
</evidence>
<dbReference type="PANTHER" id="PTHR13265:SF0">
    <property type="entry name" value="HPR1"/>
    <property type="match status" value="1"/>
</dbReference>
<dbReference type="EMBL" id="JAFIMR010000004">
    <property type="protein sequence ID" value="KAI1879490.1"/>
    <property type="molecule type" value="Genomic_DNA"/>
</dbReference>
<dbReference type="InterPro" id="IPR027417">
    <property type="entry name" value="P-loop_NTPase"/>
</dbReference>
<feature type="domain" description="Guanylate kinase-like" evidence="2">
    <location>
        <begin position="612"/>
        <end position="795"/>
    </location>
</feature>
<proteinExistence type="predicted"/>
<keyword evidence="4" id="KW-1185">Reference proteome</keyword>
<dbReference type="Pfam" id="PF11957">
    <property type="entry name" value="efThoc1"/>
    <property type="match status" value="1"/>
</dbReference>
<dbReference type="InterPro" id="IPR008144">
    <property type="entry name" value="Guanylate_kin-like_dom"/>
</dbReference>
<dbReference type="InterPro" id="IPR008145">
    <property type="entry name" value="GK/Ca_channel_bsu"/>
</dbReference>
<dbReference type="PROSITE" id="PS50052">
    <property type="entry name" value="GUANYLATE_KINASE_2"/>
    <property type="match status" value="1"/>
</dbReference>
<name>A0A9P9WUY9_9PEZI</name>
<dbReference type="InterPro" id="IPR021861">
    <property type="entry name" value="THO_THOC1"/>
</dbReference>
<feature type="region of interest" description="Disordered" evidence="1">
    <location>
        <begin position="799"/>
        <end position="835"/>
    </location>
</feature>
<dbReference type="SMART" id="SM00072">
    <property type="entry name" value="GuKc"/>
    <property type="match status" value="1"/>
</dbReference>
<dbReference type="PANTHER" id="PTHR13265">
    <property type="entry name" value="THO COMPLEX SUBUNIT 1"/>
    <property type="match status" value="1"/>
</dbReference>
<reference evidence="3" key="1">
    <citation type="submission" date="2021-03" db="EMBL/GenBank/DDBJ databases">
        <title>Revisited historic fungal species revealed as producer of novel bioactive compounds through whole genome sequencing and comparative genomics.</title>
        <authorList>
            <person name="Vignolle G.A."/>
            <person name="Hochenegger N."/>
            <person name="Mach R.L."/>
            <person name="Mach-Aigner A.R."/>
            <person name="Javad Rahimi M."/>
            <person name="Salim K.A."/>
            <person name="Chan C.M."/>
            <person name="Lim L.B.L."/>
            <person name="Cai F."/>
            <person name="Druzhinina I.S."/>
            <person name="U'Ren J.M."/>
            <person name="Derntl C."/>
        </authorList>
    </citation>
    <scope>NUCLEOTIDE SEQUENCE</scope>
    <source>
        <strain evidence="3">TUCIM 5799</strain>
    </source>
</reference>
<evidence type="ECO:0000313" key="3">
    <source>
        <dbReference type="EMBL" id="KAI1879490.1"/>
    </source>
</evidence>
<dbReference type="GO" id="GO:0006406">
    <property type="term" value="P:mRNA export from nucleus"/>
    <property type="evidence" value="ECO:0007669"/>
    <property type="project" value="TreeGrafter"/>
</dbReference>